<evidence type="ECO:0000256" key="1">
    <source>
        <dbReference type="ARBA" id="ARBA00004651"/>
    </source>
</evidence>
<dbReference type="RefSeq" id="WP_035284370.1">
    <property type="nucleotide sequence ID" value="NZ_AYXG01000139.1"/>
</dbReference>
<dbReference type="EMBL" id="AYXG01000139">
    <property type="protein sequence ID" value="EWC60913.1"/>
    <property type="molecule type" value="Genomic_DNA"/>
</dbReference>
<dbReference type="PANTHER" id="PTHR43124:SF3">
    <property type="entry name" value="CHLORAMPHENICOL EFFLUX PUMP RV0191"/>
    <property type="match status" value="1"/>
</dbReference>
<feature type="transmembrane region" description="Helical" evidence="6">
    <location>
        <begin position="114"/>
        <end position="137"/>
    </location>
</feature>
<dbReference type="STRING" id="909613.UO65_3843"/>
<feature type="transmembrane region" description="Helical" evidence="6">
    <location>
        <begin position="219"/>
        <end position="243"/>
    </location>
</feature>
<dbReference type="InterPro" id="IPR050189">
    <property type="entry name" value="MFS_Efflux_Transporters"/>
</dbReference>
<keyword evidence="3 6" id="KW-0812">Transmembrane</keyword>
<keyword evidence="4 6" id="KW-1133">Transmembrane helix</keyword>
<organism evidence="7 8">
    <name type="scientific">Actinokineospora spheciospongiae</name>
    <dbReference type="NCBI Taxonomy" id="909613"/>
    <lineage>
        <taxon>Bacteria</taxon>
        <taxon>Bacillati</taxon>
        <taxon>Actinomycetota</taxon>
        <taxon>Actinomycetes</taxon>
        <taxon>Pseudonocardiales</taxon>
        <taxon>Pseudonocardiaceae</taxon>
        <taxon>Actinokineospora</taxon>
    </lineage>
</organism>
<dbReference type="SUPFAM" id="SSF103473">
    <property type="entry name" value="MFS general substrate transporter"/>
    <property type="match status" value="1"/>
</dbReference>
<evidence type="ECO:0000256" key="4">
    <source>
        <dbReference type="ARBA" id="ARBA00022989"/>
    </source>
</evidence>
<dbReference type="Pfam" id="PF07690">
    <property type="entry name" value="MFS_1"/>
    <property type="match status" value="1"/>
</dbReference>
<dbReference type="GO" id="GO:0022857">
    <property type="term" value="F:transmembrane transporter activity"/>
    <property type="evidence" value="ECO:0007669"/>
    <property type="project" value="InterPro"/>
</dbReference>
<feature type="transmembrane region" description="Helical" evidence="6">
    <location>
        <begin position="263"/>
        <end position="283"/>
    </location>
</feature>
<dbReference type="Proteomes" id="UP000019277">
    <property type="component" value="Unassembled WGS sequence"/>
</dbReference>
<feature type="transmembrane region" description="Helical" evidence="6">
    <location>
        <begin position="295"/>
        <end position="312"/>
    </location>
</feature>
<evidence type="ECO:0000256" key="5">
    <source>
        <dbReference type="ARBA" id="ARBA00023136"/>
    </source>
</evidence>
<accession>A0A8E2X118</accession>
<feature type="transmembrane region" description="Helical" evidence="6">
    <location>
        <begin position="149"/>
        <end position="175"/>
    </location>
</feature>
<feature type="transmembrane region" description="Helical" evidence="6">
    <location>
        <begin position="63"/>
        <end position="84"/>
    </location>
</feature>
<keyword evidence="2" id="KW-1003">Cell membrane</keyword>
<accession>W7IKN6</accession>
<dbReference type="InterPro" id="IPR036259">
    <property type="entry name" value="MFS_trans_sf"/>
</dbReference>
<gene>
    <name evidence="7" type="ORF">UO65_3843</name>
</gene>
<evidence type="ECO:0000313" key="8">
    <source>
        <dbReference type="Proteomes" id="UP000019277"/>
    </source>
</evidence>
<feature type="transmembrane region" description="Helical" evidence="6">
    <location>
        <begin position="353"/>
        <end position="377"/>
    </location>
</feature>
<feature type="transmembrane region" description="Helical" evidence="6">
    <location>
        <begin position="25"/>
        <end position="51"/>
    </location>
</feature>
<evidence type="ECO:0000256" key="6">
    <source>
        <dbReference type="SAM" id="Phobius"/>
    </source>
</evidence>
<dbReference type="InterPro" id="IPR011701">
    <property type="entry name" value="MFS"/>
</dbReference>
<keyword evidence="5 6" id="KW-0472">Membrane</keyword>
<dbReference type="Gene3D" id="1.20.1250.20">
    <property type="entry name" value="MFS general substrate transporter like domains"/>
    <property type="match status" value="2"/>
</dbReference>
<feature type="transmembrane region" description="Helical" evidence="6">
    <location>
        <begin position="91"/>
        <end position="108"/>
    </location>
</feature>
<feature type="transmembrane region" description="Helical" evidence="6">
    <location>
        <begin position="383"/>
        <end position="401"/>
    </location>
</feature>
<comment type="caution">
    <text evidence="7">The sequence shown here is derived from an EMBL/GenBank/DDBJ whole genome shotgun (WGS) entry which is preliminary data.</text>
</comment>
<evidence type="ECO:0000256" key="3">
    <source>
        <dbReference type="ARBA" id="ARBA00022692"/>
    </source>
</evidence>
<name>W7IKN6_9PSEU</name>
<dbReference type="PANTHER" id="PTHR43124">
    <property type="entry name" value="PURINE EFFLUX PUMP PBUE"/>
    <property type="match status" value="1"/>
</dbReference>
<comment type="subcellular location">
    <subcellularLocation>
        <location evidence="1">Cell membrane</location>
        <topology evidence="1">Multi-pass membrane protein</topology>
    </subcellularLocation>
</comment>
<evidence type="ECO:0000256" key="2">
    <source>
        <dbReference type="ARBA" id="ARBA00022475"/>
    </source>
</evidence>
<dbReference type="AlphaFoldDB" id="W7IKN6"/>
<proteinExistence type="predicted"/>
<reference evidence="7 8" key="1">
    <citation type="journal article" date="2014" name="Genome Announc.">
        <title>Draft Genome Sequence of the Antitrypanosomally Active Sponge-Associated Bacterium Actinokineospora sp. Strain EG49.</title>
        <authorList>
            <person name="Harjes J."/>
            <person name="Ryu T."/>
            <person name="Abdelmohsen U.R."/>
            <person name="Moitinho-Silva L."/>
            <person name="Horn H."/>
            <person name="Ravasi T."/>
            <person name="Hentschel U."/>
        </authorList>
    </citation>
    <scope>NUCLEOTIDE SEQUENCE [LARGE SCALE GENOMIC DNA]</scope>
    <source>
        <strain evidence="7 8">EG49</strain>
    </source>
</reference>
<protein>
    <submittedName>
        <fullName evidence="7">Putative transport protein</fullName>
    </submittedName>
</protein>
<evidence type="ECO:0000313" key="7">
    <source>
        <dbReference type="EMBL" id="EWC60913.1"/>
    </source>
</evidence>
<feature type="transmembrane region" description="Helical" evidence="6">
    <location>
        <begin position="318"/>
        <end position="341"/>
    </location>
</feature>
<feature type="transmembrane region" description="Helical" evidence="6">
    <location>
        <begin position="181"/>
        <end position="198"/>
    </location>
</feature>
<dbReference type="eggNOG" id="COG2814">
    <property type="taxonomic scope" value="Bacteria"/>
</dbReference>
<keyword evidence="8" id="KW-1185">Reference proteome</keyword>
<sequence length="405" mass="41070">MGQSVDGTVAPADERQPGDWQISRAVLPTLLASVVGLLPFTVYSTFLVPIAEAVGEGDAAVGALRGLGGVGAVLVGIAAAPLIGRVAPGRVAAWGLVLLAAASLVGTVSWFPALVAFCLLVGVSNAVLYPALTTAAADRFGDAPAAARAATLVSATRTLAATLVAPLIALPALWWGWRGDLVAIAAVSVVLTPVLLRHGRERHLDDTPRLGYFAAFRGLAGVPGATALMLVSFGQAAAFQGYLAYLAAFYSDRFSLSPGVFTFVWTLSGGSFFLGNLFGGRWVNAGDADRRARRALHVSMALALVSLFGVYLAPALPVALLCTAVLSASHAVGVAAVTTLLVRRSGALRGTSLGVKASVMSLGLFLGAAAGGAGLALWGYPGAAAVFGLLTLVSVVAAAAVRRES</sequence>
<dbReference type="OrthoDB" id="4571815at2"/>
<dbReference type="GO" id="GO:0005886">
    <property type="term" value="C:plasma membrane"/>
    <property type="evidence" value="ECO:0007669"/>
    <property type="project" value="UniProtKB-SubCell"/>
</dbReference>